<dbReference type="EMBL" id="JAGMUV010000001">
    <property type="protein sequence ID" value="KAH7176130.1"/>
    <property type="molecule type" value="Genomic_DNA"/>
</dbReference>
<feature type="transmembrane region" description="Helical" evidence="1">
    <location>
        <begin position="290"/>
        <end position="311"/>
    </location>
</feature>
<gene>
    <name evidence="2" type="ORF">EDB81DRAFT_771963</name>
</gene>
<protein>
    <submittedName>
        <fullName evidence="2">Uncharacterized protein</fullName>
    </submittedName>
</protein>
<feature type="transmembrane region" description="Helical" evidence="1">
    <location>
        <begin position="174"/>
        <end position="198"/>
    </location>
</feature>
<keyword evidence="3" id="KW-1185">Reference proteome</keyword>
<evidence type="ECO:0000256" key="1">
    <source>
        <dbReference type="SAM" id="Phobius"/>
    </source>
</evidence>
<sequence>MYPTITSSPPPAIAQRDDECGFQGNPDLYGLGIRLGIYFQWVTVFIVYMWYPEGHKDLWEAYVAFLFSLLVAIIVVTIRAESTYIVEVLVVMYIIFGGSYVIMHVGYRDQHRLRVTVPGWLGMFLTTIVLTAAAIYCSWFWLHGMNTNFLDTPCGSFAFLFAKVSLQNQSVIKFFATISTLLAILSLFTLIAFPILLFRKGKLSFVAPPLADISGEDSEHGATGEVTWRAFTTMDGQLELARKVVYWGLPLVFRFLSPLFMACSLVYSILGIELSLYWNSVTGVNTIDGAGQLIPFVIGLIGLAKVTYLAIRMWYQERYPTSDGDRTVAENNAENQTHGLKGLKTS</sequence>
<evidence type="ECO:0000313" key="3">
    <source>
        <dbReference type="Proteomes" id="UP000738349"/>
    </source>
</evidence>
<feature type="transmembrane region" description="Helical" evidence="1">
    <location>
        <begin position="244"/>
        <end position="270"/>
    </location>
</feature>
<dbReference type="OrthoDB" id="3945378at2759"/>
<accession>A0A9P9FTF9</accession>
<comment type="caution">
    <text evidence="2">The sequence shown here is derived from an EMBL/GenBank/DDBJ whole genome shotgun (WGS) entry which is preliminary data.</text>
</comment>
<dbReference type="AlphaFoldDB" id="A0A9P9FTF9"/>
<feature type="transmembrane region" description="Helical" evidence="1">
    <location>
        <begin position="84"/>
        <end position="107"/>
    </location>
</feature>
<reference evidence="2" key="1">
    <citation type="journal article" date="2021" name="Nat. Commun.">
        <title>Genetic determinants of endophytism in the Arabidopsis root mycobiome.</title>
        <authorList>
            <person name="Mesny F."/>
            <person name="Miyauchi S."/>
            <person name="Thiergart T."/>
            <person name="Pickel B."/>
            <person name="Atanasova L."/>
            <person name="Karlsson M."/>
            <person name="Huettel B."/>
            <person name="Barry K.W."/>
            <person name="Haridas S."/>
            <person name="Chen C."/>
            <person name="Bauer D."/>
            <person name="Andreopoulos W."/>
            <person name="Pangilinan J."/>
            <person name="LaButti K."/>
            <person name="Riley R."/>
            <person name="Lipzen A."/>
            <person name="Clum A."/>
            <person name="Drula E."/>
            <person name="Henrissat B."/>
            <person name="Kohler A."/>
            <person name="Grigoriev I.V."/>
            <person name="Martin F.M."/>
            <person name="Hacquard S."/>
        </authorList>
    </citation>
    <scope>NUCLEOTIDE SEQUENCE</scope>
    <source>
        <strain evidence="2">MPI-CAGE-AT-0147</strain>
    </source>
</reference>
<keyword evidence="1" id="KW-0812">Transmembrane</keyword>
<organism evidence="2 3">
    <name type="scientific">Dactylonectria macrodidyma</name>
    <dbReference type="NCBI Taxonomy" id="307937"/>
    <lineage>
        <taxon>Eukaryota</taxon>
        <taxon>Fungi</taxon>
        <taxon>Dikarya</taxon>
        <taxon>Ascomycota</taxon>
        <taxon>Pezizomycotina</taxon>
        <taxon>Sordariomycetes</taxon>
        <taxon>Hypocreomycetidae</taxon>
        <taxon>Hypocreales</taxon>
        <taxon>Nectriaceae</taxon>
        <taxon>Dactylonectria</taxon>
    </lineage>
</organism>
<feature type="transmembrane region" description="Helical" evidence="1">
    <location>
        <begin position="58"/>
        <end position="78"/>
    </location>
</feature>
<name>A0A9P9FTF9_9HYPO</name>
<proteinExistence type="predicted"/>
<feature type="transmembrane region" description="Helical" evidence="1">
    <location>
        <begin position="31"/>
        <end position="51"/>
    </location>
</feature>
<feature type="transmembrane region" description="Helical" evidence="1">
    <location>
        <begin position="119"/>
        <end position="142"/>
    </location>
</feature>
<keyword evidence="1" id="KW-1133">Transmembrane helix</keyword>
<keyword evidence="1" id="KW-0472">Membrane</keyword>
<dbReference type="Proteomes" id="UP000738349">
    <property type="component" value="Unassembled WGS sequence"/>
</dbReference>
<evidence type="ECO:0000313" key="2">
    <source>
        <dbReference type="EMBL" id="KAH7176130.1"/>
    </source>
</evidence>